<name>A0ABQ6NIJ6_9BACL</name>
<dbReference type="Proteomes" id="UP001285921">
    <property type="component" value="Unassembled WGS sequence"/>
</dbReference>
<gene>
    <name evidence="1" type="ORF">PghCCS26_09860</name>
</gene>
<keyword evidence="2" id="KW-1185">Reference proteome</keyword>
<protein>
    <submittedName>
        <fullName evidence="1">Uncharacterized protein</fullName>
    </submittedName>
</protein>
<accession>A0ABQ6NIJ6</accession>
<dbReference type="EMBL" id="BTCL01000003">
    <property type="protein sequence ID" value="GMK43859.1"/>
    <property type="molecule type" value="Genomic_DNA"/>
</dbReference>
<reference evidence="1 2" key="1">
    <citation type="submission" date="2023-05" db="EMBL/GenBank/DDBJ databases">
        <title>Draft genome of Paenibacillus sp. CCS26.</title>
        <authorList>
            <person name="Akita H."/>
            <person name="Shinto Y."/>
            <person name="Kimura Z."/>
        </authorList>
    </citation>
    <scope>NUCLEOTIDE SEQUENCE [LARGE SCALE GENOMIC DNA]</scope>
    <source>
        <strain evidence="1 2">CCS26</strain>
    </source>
</reference>
<proteinExistence type="predicted"/>
<sequence>MDELKELNGSDKTLMGSYRLTAMLVDGNWRANIEKDPVGVFFCVI</sequence>
<evidence type="ECO:0000313" key="2">
    <source>
        <dbReference type="Proteomes" id="UP001285921"/>
    </source>
</evidence>
<comment type="caution">
    <text evidence="1">The sequence shown here is derived from an EMBL/GenBank/DDBJ whole genome shotgun (WGS) entry which is preliminary data.</text>
</comment>
<evidence type="ECO:0000313" key="1">
    <source>
        <dbReference type="EMBL" id="GMK43859.1"/>
    </source>
</evidence>
<organism evidence="1 2">
    <name type="scientific">Paenibacillus glycanilyticus</name>
    <dbReference type="NCBI Taxonomy" id="126569"/>
    <lineage>
        <taxon>Bacteria</taxon>
        <taxon>Bacillati</taxon>
        <taxon>Bacillota</taxon>
        <taxon>Bacilli</taxon>
        <taxon>Bacillales</taxon>
        <taxon>Paenibacillaceae</taxon>
        <taxon>Paenibacillus</taxon>
    </lineage>
</organism>